<evidence type="ECO:0000313" key="5">
    <source>
        <dbReference type="EMBL" id="SDT01655.1"/>
    </source>
</evidence>
<dbReference type="PANTHER" id="PTHR43685:SF5">
    <property type="entry name" value="GLYCOSYLTRANSFERASE EPSE-RELATED"/>
    <property type="match status" value="1"/>
</dbReference>
<dbReference type="Pfam" id="PF00535">
    <property type="entry name" value="Glycos_transf_2"/>
    <property type="match status" value="1"/>
</dbReference>
<dbReference type="Gene3D" id="3.90.550.10">
    <property type="entry name" value="Spore Coat Polysaccharide Biosynthesis Protein SpsA, Chain A"/>
    <property type="match status" value="1"/>
</dbReference>
<keyword evidence="6" id="KW-1185">Reference proteome</keyword>
<dbReference type="SUPFAM" id="SSF53448">
    <property type="entry name" value="Nucleotide-diphospho-sugar transferases"/>
    <property type="match status" value="1"/>
</dbReference>
<dbReference type="AlphaFoldDB" id="A0A1H1WX16"/>
<dbReference type="PANTHER" id="PTHR43685">
    <property type="entry name" value="GLYCOSYLTRANSFERASE"/>
    <property type="match status" value="1"/>
</dbReference>
<dbReference type="InterPro" id="IPR029044">
    <property type="entry name" value="Nucleotide-diphossugar_trans"/>
</dbReference>
<gene>
    <name evidence="5" type="ORF">SAMN04488570_3301</name>
</gene>
<accession>A0A1H1WX16</accession>
<evidence type="ECO:0000256" key="3">
    <source>
        <dbReference type="ARBA" id="ARBA00022679"/>
    </source>
</evidence>
<protein>
    <submittedName>
        <fullName evidence="5">Glycosyl transferase family 2</fullName>
    </submittedName>
</protein>
<feature type="domain" description="Glycosyltransferase 2-like" evidence="4">
    <location>
        <begin position="6"/>
        <end position="118"/>
    </location>
</feature>
<sequence length="257" mass="27547">MTARLTVVIPTRADGRGLDRAIASVLGQGVDLAVVVVLDGTRATSSVDDEALRDLVAAGHHVVAPGHQGRPGPLRNLGLALSATPYVGFLDDDDVWAPTKAETQLAVLDAAPEVVLVGSDATVVLPSGPRGTYFDGTAPSVVRLREEIDTNWLITSSVIARTRSLVRVGGFGLAPDMRFFDDYVAWLKLLTLGEGMMVQEALVDYASGNQASLSASDPQAGRTVRRHALEHFLTDAADLDLVISRRDRRRIARHLRP</sequence>
<dbReference type="InterPro" id="IPR050834">
    <property type="entry name" value="Glycosyltransf_2"/>
</dbReference>
<keyword evidence="2" id="KW-0328">Glycosyltransferase</keyword>
<evidence type="ECO:0000313" key="6">
    <source>
        <dbReference type="Proteomes" id="UP000198859"/>
    </source>
</evidence>
<dbReference type="STRING" id="642780.SAMN04488570_3301"/>
<keyword evidence="3 5" id="KW-0808">Transferase</keyword>
<dbReference type="CDD" id="cd00761">
    <property type="entry name" value="Glyco_tranf_GTA_type"/>
    <property type="match status" value="1"/>
</dbReference>
<comment type="similarity">
    <text evidence="1">Belongs to the glycosyltransferase 2 family.</text>
</comment>
<dbReference type="Proteomes" id="UP000198859">
    <property type="component" value="Chromosome I"/>
</dbReference>
<dbReference type="InterPro" id="IPR001173">
    <property type="entry name" value="Glyco_trans_2-like"/>
</dbReference>
<proteinExistence type="inferred from homology"/>
<dbReference type="EMBL" id="LT629757">
    <property type="protein sequence ID" value="SDT01655.1"/>
    <property type="molecule type" value="Genomic_DNA"/>
</dbReference>
<evidence type="ECO:0000256" key="1">
    <source>
        <dbReference type="ARBA" id="ARBA00006739"/>
    </source>
</evidence>
<name>A0A1H1WX16_9ACTN</name>
<evidence type="ECO:0000259" key="4">
    <source>
        <dbReference type="Pfam" id="PF00535"/>
    </source>
</evidence>
<evidence type="ECO:0000256" key="2">
    <source>
        <dbReference type="ARBA" id="ARBA00022676"/>
    </source>
</evidence>
<dbReference type="GO" id="GO:0016757">
    <property type="term" value="F:glycosyltransferase activity"/>
    <property type="evidence" value="ECO:0007669"/>
    <property type="project" value="UniProtKB-KW"/>
</dbReference>
<organism evidence="5 6">
    <name type="scientific">Nocardioides scoriae</name>
    <dbReference type="NCBI Taxonomy" id="642780"/>
    <lineage>
        <taxon>Bacteria</taxon>
        <taxon>Bacillati</taxon>
        <taxon>Actinomycetota</taxon>
        <taxon>Actinomycetes</taxon>
        <taxon>Propionibacteriales</taxon>
        <taxon>Nocardioidaceae</taxon>
        <taxon>Nocardioides</taxon>
    </lineage>
</organism>
<reference evidence="6" key="1">
    <citation type="submission" date="2016-10" db="EMBL/GenBank/DDBJ databases">
        <authorList>
            <person name="Varghese N."/>
            <person name="Submissions S."/>
        </authorList>
    </citation>
    <scope>NUCLEOTIDE SEQUENCE [LARGE SCALE GENOMIC DNA]</scope>
    <source>
        <strain evidence="6">DSM 22127</strain>
    </source>
</reference>